<feature type="compositionally biased region" description="Polar residues" evidence="1">
    <location>
        <begin position="131"/>
        <end position="151"/>
    </location>
</feature>
<dbReference type="InterPro" id="IPR040036">
    <property type="entry name" value="CYCLOPS"/>
</dbReference>
<feature type="compositionally biased region" description="Polar residues" evidence="1">
    <location>
        <begin position="8"/>
        <end position="25"/>
    </location>
</feature>
<name>A0A9Q0T9D6_SALPP</name>
<dbReference type="PANTHER" id="PTHR36890">
    <property type="entry name" value="PROTEIN CYCLOPS"/>
    <property type="match status" value="1"/>
</dbReference>
<keyword evidence="3" id="KW-1185">Reference proteome</keyword>
<dbReference type="AlphaFoldDB" id="A0A9Q0T9D6"/>
<proteinExistence type="predicted"/>
<dbReference type="GO" id="GO:0005634">
    <property type="term" value="C:nucleus"/>
    <property type="evidence" value="ECO:0007669"/>
    <property type="project" value="InterPro"/>
</dbReference>
<feature type="compositionally biased region" description="Basic and acidic residues" evidence="1">
    <location>
        <begin position="465"/>
        <end position="475"/>
    </location>
</feature>
<dbReference type="GO" id="GO:0036377">
    <property type="term" value="P:arbuscular mycorrhizal association"/>
    <property type="evidence" value="ECO:0007669"/>
    <property type="project" value="InterPro"/>
</dbReference>
<dbReference type="GO" id="GO:0043565">
    <property type="term" value="F:sequence-specific DNA binding"/>
    <property type="evidence" value="ECO:0007669"/>
    <property type="project" value="InterPro"/>
</dbReference>
<dbReference type="EMBL" id="JAPFFK010000016">
    <property type="protein sequence ID" value="KAJ6705857.1"/>
    <property type="molecule type" value="Genomic_DNA"/>
</dbReference>
<reference evidence="2" key="2">
    <citation type="journal article" date="2023" name="Int. J. Mol. Sci.">
        <title>De Novo Assembly and Annotation of 11 Diverse Shrub Willow (Salix) Genomes Reveals Novel Gene Organization in Sex-Linked Regions.</title>
        <authorList>
            <person name="Hyden B."/>
            <person name="Feng K."/>
            <person name="Yates T.B."/>
            <person name="Jawdy S."/>
            <person name="Cereghino C."/>
            <person name="Smart L.B."/>
            <person name="Muchero W."/>
        </authorList>
    </citation>
    <scope>NUCLEOTIDE SEQUENCE</scope>
    <source>
        <tissue evidence="2">Shoot tip</tissue>
    </source>
</reference>
<protein>
    <submittedName>
        <fullName evidence="2">PROTEIN CYCLOPS</fullName>
    </submittedName>
</protein>
<sequence length="550" mass="61666">MISDRNKGSLTENSILKPESGQQHNFGFYQRGEGEKTVMDKEGRGLTDLLYRNSSEELFLRSLMETSVGMPAPTMEMLGFKNLSQNIRADSEELFKSWLTNGENGYNSTSIAHRTRQASRRLSTELVNLTSQQHGSTSQKKNVSFTQNNPTADHDISNDLSEQSISRNEVERTAQASNLYLAKAWFHSSQPMTRSRSSELRRRYVAMQYTQKNTGMEVMQNASGHGAMDFNQEFGNPNGFSDPPIHDTANQLGTFMSPTNSSSSTFNTPQISSRDKVSSVVNMLKGTLERKKLGNQIDKEIVGDSSNALYHAQGINSAFDKRRGNGIHEIPPGSFQEISPGQVKDPEFSQTVRVPMDLDFEGFVNSTNQFQLSTVSWEPSQSESSAATPVVSSAFDACDGPSNSSQTPSICETSRKHVGNDFRDRIIDNLKDDRKRGGLVRYGSIKSAGSVDKGDPTKKRRVERSRKMAEAKERNMTPATPSDMQSVLKRCENLEKEVRSLKLNLSFMNRKDSEQTKEIEELQKLNEDLSDEKERLLEEIERILAETENM</sequence>
<comment type="caution">
    <text evidence="2">The sequence shown here is derived from an EMBL/GenBank/DDBJ whole genome shotgun (WGS) entry which is preliminary data.</text>
</comment>
<feature type="region of interest" description="Disordered" evidence="1">
    <location>
        <begin position="131"/>
        <end position="158"/>
    </location>
</feature>
<accession>A0A9Q0T9D6</accession>
<reference evidence="2" key="1">
    <citation type="submission" date="2022-11" db="EMBL/GenBank/DDBJ databases">
        <authorList>
            <person name="Hyden B.L."/>
            <person name="Feng K."/>
            <person name="Yates T."/>
            <person name="Jawdy S."/>
            <person name="Smart L.B."/>
            <person name="Muchero W."/>
        </authorList>
    </citation>
    <scope>NUCLEOTIDE SEQUENCE</scope>
    <source>
        <tissue evidence="2">Shoot tip</tissue>
    </source>
</reference>
<dbReference type="Proteomes" id="UP001151532">
    <property type="component" value="Chromosome 3"/>
</dbReference>
<dbReference type="PANTHER" id="PTHR36890:SF1">
    <property type="entry name" value="PROTEIN CYCLOPS"/>
    <property type="match status" value="1"/>
</dbReference>
<dbReference type="OrthoDB" id="1737017at2759"/>
<gene>
    <name evidence="2" type="ORF">OIU79_010507</name>
</gene>
<organism evidence="2 3">
    <name type="scientific">Salix purpurea</name>
    <name type="common">Purple osier willow</name>
    <dbReference type="NCBI Taxonomy" id="77065"/>
    <lineage>
        <taxon>Eukaryota</taxon>
        <taxon>Viridiplantae</taxon>
        <taxon>Streptophyta</taxon>
        <taxon>Embryophyta</taxon>
        <taxon>Tracheophyta</taxon>
        <taxon>Spermatophyta</taxon>
        <taxon>Magnoliopsida</taxon>
        <taxon>eudicotyledons</taxon>
        <taxon>Gunneridae</taxon>
        <taxon>Pentapetalae</taxon>
        <taxon>rosids</taxon>
        <taxon>fabids</taxon>
        <taxon>Malpighiales</taxon>
        <taxon>Salicaceae</taxon>
        <taxon>Saliceae</taxon>
        <taxon>Salix</taxon>
    </lineage>
</organism>
<feature type="region of interest" description="Disordered" evidence="1">
    <location>
        <begin position="1"/>
        <end position="25"/>
    </location>
</feature>
<evidence type="ECO:0000313" key="2">
    <source>
        <dbReference type="EMBL" id="KAJ6705857.1"/>
    </source>
</evidence>
<evidence type="ECO:0000313" key="3">
    <source>
        <dbReference type="Proteomes" id="UP001151532"/>
    </source>
</evidence>
<evidence type="ECO:0000256" key="1">
    <source>
        <dbReference type="SAM" id="MobiDB-lite"/>
    </source>
</evidence>
<feature type="region of interest" description="Disordered" evidence="1">
    <location>
        <begin position="446"/>
        <end position="485"/>
    </location>
</feature>